<organism evidence="2 3">
    <name type="scientific">Arachis hypogaea</name>
    <name type="common">Peanut</name>
    <dbReference type="NCBI Taxonomy" id="3818"/>
    <lineage>
        <taxon>Eukaryota</taxon>
        <taxon>Viridiplantae</taxon>
        <taxon>Streptophyta</taxon>
        <taxon>Embryophyta</taxon>
        <taxon>Tracheophyta</taxon>
        <taxon>Spermatophyta</taxon>
        <taxon>Magnoliopsida</taxon>
        <taxon>eudicotyledons</taxon>
        <taxon>Gunneridae</taxon>
        <taxon>Pentapetalae</taxon>
        <taxon>rosids</taxon>
        <taxon>fabids</taxon>
        <taxon>Fabales</taxon>
        <taxon>Fabaceae</taxon>
        <taxon>Papilionoideae</taxon>
        <taxon>50 kb inversion clade</taxon>
        <taxon>dalbergioids sensu lato</taxon>
        <taxon>Dalbergieae</taxon>
        <taxon>Pterocarpus clade</taxon>
        <taxon>Arachis</taxon>
    </lineage>
</organism>
<feature type="signal peptide" evidence="1">
    <location>
        <begin position="1"/>
        <end position="23"/>
    </location>
</feature>
<gene>
    <name evidence="2" type="ORF">Ahy_B05g074359</name>
</gene>
<comment type="caution">
    <text evidence="2">The sequence shown here is derived from an EMBL/GenBank/DDBJ whole genome shotgun (WGS) entry which is preliminary data.</text>
</comment>
<dbReference type="EMBL" id="SDMP01000015">
    <property type="protein sequence ID" value="RYR07039.1"/>
    <property type="molecule type" value="Genomic_DNA"/>
</dbReference>
<evidence type="ECO:0000313" key="2">
    <source>
        <dbReference type="EMBL" id="RYR07039.1"/>
    </source>
</evidence>
<dbReference type="SUPFAM" id="SSF50386">
    <property type="entry name" value="STI-like"/>
    <property type="match status" value="4"/>
</dbReference>
<reference evidence="2 3" key="1">
    <citation type="submission" date="2019-01" db="EMBL/GenBank/DDBJ databases">
        <title>Sequencing of cultivated peanut Arachis hypogaea provides insights into genome evolution and oil improvement.</title>
        <authorList>
            <person name="Chen X."/>
        </authorList>
    </citation>
    <scope>NUCLEOTIDE SEQUENCE [LARGE SCALE GENOMIC DNA]</scope>
    <source>
        <strain evidence="3">cv. Fuhuasheng</strain>
        <tissue evidence="2">Leaves</tissue>
    </source>
</reference>
<keyword evidence="3" id="KW-1185">Reference proteome</keyword>
<keyword evidence="1" id="KW-0732">Signal</keyword>
<dbReference type="PANTHER" id="PTHR33107">
    <property type="entry name" value="KUNITZ TRYPSIN INHIBITOR 2"/>
    <property type="match status" value="1"/>
</dbReference>
<protein>
    <recommendedName>
        <fullName evidence="4">Miraculin</fullName>
    </recommendedName>
</protein>
<sequence length="791" mass="85347">MMRTLLSFSLLFALCTQPLLGEAQTNPGGPISQPVKDTSGNNVRAGADYFIRPVTTTPAICRRPGCGTGFALASTTPNKTCPLNVVVVGGNGQPVKFTPVSPNKDGVITTATDLNVRFDVKTNCTESTVWRLQSDGSTGKRIVSTGGVIGNPGKNTLNNWFKILKDGNDYSLQFCPTVCNTCRPACGNIGVVQDSNGNVLVGEADPSPEQVVDTEGKKVRAGIEYYIRPVPTTPCDGRGPCVVGSGFVLVARSANETCPLNVVVVEGFRGQAVIFTPVNPKKGVIRVSTDVNIKTNLTTICTESTVWKLDDFDSSSGQWFVTTGGVVGNPGKDTISNWFKIEKYDDDYKLVFCPTVCDFCKPLCKNVGVFVDSNGNRRVALTDQPYKITLFLSLLVVLAIALSTKPLPGAAAYAPEPVLDTSGKKVRTNVAYNVIPASYPYVGGVSIGSVNQTCPFYVVGGDSSNGPLPLYLSPVNEKKGVIRVHTDLNIYFLDPGTDEVCSDSSVWMLKDYDSSATQKFVTLGGAMGNPGKETLADWFKIEKYEDAYKFYYCPNVYYDGSYPCSDIGISEDEYGNKRLTLSDVPYKITLFLALFVVLAIALSTKPLLGAAASAPETVLDTSGKKVRTSVNYYIVPGSYPYAGGITVASVNQTCPFNVIAGDSSNGPLPLYLLPVNEKKGVIRIHTDLNIFFSDGGVGCPDSTVWMLKDYDSSAAQKFVTLGGALGNPGKETLADWFKIEKYEDAYKLYYCPNVYYDGSYPCSDIGISEDEYGNKRLALSDVPYKVRFQLA</sequence>
<dbReference type="InterPro" id="IPR002160">
    <property type="entry name" value="Prot_inh_Kunz-lg"/>
</dbReference>
<feature type="chain" id="PRO_5019527324" description="Miraculin" evidence="1">
    <location>
        <begin position="24"/>
        <end position="791"/>
    </location>
</feature>
<dbReference type="Gene3D" id="2.80.10.50">
    <property type="match status" value="4"/>
</dbReference>
<dbReference type="PROSITE" id="PS00283">
    <property type="entry name" value="SOYBEAN_KUNITZ"/>
    <property type="match status" value="1"/>
</dbReference>
<dbReference type="GO" id="GO:0004866">
    <property type="term" value="F:endopeptidase inhibitor activity"/>
    <property type="evidence" value="ECO:0007669"/>
    <property type="project" value="InterPro"/>
</dbReference>
<dbReference type="Pfam" id="PF00197">
    <property type="entry name" value="Kunitz_legume"/>
    <property type="match status" value="4"/>
</dbReference>
<dbReference type="STRING" id="3818.A0A444YYM6"/>
<dbReference type="AlphaFoldDB" id="A0A444YYM6"/>
<dbReference type="PANTHER" id="PTHR33107:SF36">
    <property type="entry name" value="LIPID TRANSFER PROTEIN"/>
    <property type="match status" value="1"/>
</dbReference>
<dbReference type="PRINTS" id="PR00291">
    <property type="entry name" value="KUNITZINHBTR"/>
</dbReference>
<dbReference type="SMART" id="SM00452">
    <property type="entry name" value="STI"/>
    <property type="match status" value="4"/>
</dbReference>
<evidence type="ECO:0000313" key="3">
    <source>
        <dbReference type="Proteomes" id="UP000289738"/>
    </source>
</evidence>
<accession>A0A444YYM6</accession>
<proteinExistence type="predicted"/>
<dbReference type="Proteomes" id="UP000289738">
    <property type="component" value="Chromosome B05"/>
</dbReference>
<dbReference type="InterPro" id="IPR011065">
    <property type="entry name" value="Kunitz_inhibitor_STI-like_sf"/>
</dbReference>
<evidence type="ECO:0000256" key="1">
    <source>
        <dbReference type="SAM" id="SignalP"/>
    </source>
</evidence>
<evidence type="ECO:0008006" key="4">
    <source>
        <dbReference type="Google" id="ProtNLM"/>
    </source>
</evidence>
<name>A0A444YYM6_ARAHY</name>
<dbReference type="CDD" id="cd23375">
    <property type="entry name" value="beta-trefoil_STI_VvMLP-like"/>
    <property type="match status" value="1"/>
</dbReference>